<dbReference type="GO" id="GO:0042761">
    <property type="term" value="P:very long-chain fatty acid biosynthetic process"/>
    <property type="evidence" value="ECO:0007669"/>
    <property type="project" value="TreeGrafter"/>
</dbReference>
<keyword evidence="4 10" id="KW-0812">Transmembrane</keyword>
<dbReference type="Proteomes" id="UP000525565">
    <property type="component" value="Unassembled WGS sequence"/>
</dbReference>
<feature type="non-terminal residue" evidence="11">
    <location>
        <position position="247"/>
    </location>
</feature>
<feature type="transmembrane region" description="Helical" evidence="10">
    <location>
        <begin position="20"/>
        <end position="39"/>
    </location>
</feature>
<dbReference type="GO" id="GO:0034626">
    <property type="term" value="P:fatty acid elongation, polyunsaturated fatty acid"/>
    <property type="evidence" value="ECO:0007669"/>
    <property type="project" value="TreeGrafter"/>
</dbReference>
<proteinExistence type="inferred from homology"/>
<feature type="non-terminal residue" evidence="11">
    <location>
        <position position="1"/>
    </location>
</feature>
<feature type="transmembrane region" description="Helical" evidence="10">
    <location>
        <begin position="101"/>
        <end position="119"/>
    </location>
</feature>
<dbReference type="AlphaFoldDB" id="A0A7K7LNK6"/>
<feature type="transmembrane region" description="Helical" evidence="10">
    <location>
        <begin position="51"/>
        <end position="71"/>
    </location>
</feature>
<gene>
    <name evidence="11" type="primary">Elovl4_1</name>
    <name evidence="11" type="ORF">ASASCU_R02997</name>
</gene>
<dbReference type="PANTHER" id="PTHR11157">
    <property type="entry name" value="FATTY ACID ACYL TRANSFERASE-RELATED"/>
    <property type="match status" value="1"/>
</dbReference>
<dbReference type="GO" id="GO:0009922">
    <property type="term" value="F:fatty acid elongase activity"/>
    <property type="evidence" value="ECO:0007669"/>
    <property type="project" value="UniProtKB-EC"/>
</dbReference>
<keyword evidence="8 10" id="KW-0472">Membrane</keyword>
<reference evidence="11 12" key="1">
    <citation type="submission" date="2019-09" db="EMBL/GenBank/DDBJ databases">
        <title>Bird 10,000 Genomes (B10K) Project - Family phase.</title>
        <authorList>
            <person name="Zhang G."/>
        </authorList>
    </citation>
    <scope>NUCLEOTIDE SEQUENCE [LARGE SCALE GENOMIC DNA]</scope>
    <source>
        <strain evidence="11">OUT-0051</strain>
        <tissue evidence="11">Kidney</tissue>
    </source>
</reference>
<sequence length="247" mass="29254">VFCFSDPRTDPWPLVHSPLPVTLLFAFYLLVVALGPFYMRNQKSLKLRGLLVAYNLSMMMLSSYMFYEFLITSVLDDYSYLCQPVDYSQSELGMRMARVCWWFFFSKVIELLDTVFIILRKKQEQVTFLHVYHHGTMLFSWWSGVKYVPGGQAFFIGMLNSFVHIFMYGYYALASLGPQMHCYLWWKRYLTIMQLCQFVAIAVHSSYNLFTECPFPDGFNVAVFLYILSLIALFLQYYYWTYTRGKK</sequence>
<accession>A0A7K7LNK6</accession>
<evidence type="ECO:0000256" key="5">
    <source>
        <dbReference type="ARBA" id="ARBA00022832"/>
    </source>
</evidence>
<keyword evidence="5 10" id="KW-0276">Fatty acid metabolism</keyword>
<dbReference type="InterPro" id="IPR002076">
    <property type="entry name" value="ELO_fam"/>
</dbReference>
<keyword evidence="3 10" id="KW-0808">Transferase</keyword>
<dbReference type="PROSITE" id="PS01188">
    <property type="entry name" value="ELO"/>
    <property type="match status" value="1"/>
</dbReference>
<feature type="transmembrane region" description="Helical" evidence="10">
    <location>
        <begin position="189"/>
        <end position="207"/>
    </location>
</feature>
<evidence type="ECO:0000256" key="10">
    <source>
        <dbReference type="RuleBase" id="RU361115"/>
    </source>
</evidence>
<keyword evidence="9 10" id="KW-0275">Fatty acid biosynthesis</keyword>
<dbReference type="GO" id="GO:0019367">
    <property type="term" value="P:fatty acid elongation, saturated fatty acid"/>
    <property type="evidence" value="ECO:0007669"/>
    <property type="project" value="TreeGrafter"/>
</dbReference>
<keyword evidence="7 10" id="KW-0443">Lipid metabolism</keyword>
<dbReference type="GO" id="GO:0030148">
    <property type="term" value="P:sphingolipid biosynthetic process"/>
    <property type="evidence" value="ECO:0007669"/>
    <property type="project" value="TreeGrafter"/>
</dbReference>
<evidence type="ECO:0000256" key="7">
    <source>
        <dbReference type="ARBA" id="ARBA00023098"/>
    </source>
</evidence>
<dbReference type="GO" id="GO:0005789">
    <property type="term" value="C:endoplasmic reticulum membrane"/>
    <property type="evidence" value="ECO:0007669"/>
    <property type="project" value="TreeGrafter"/>
</dbReference>
<dbReference type="EMBL" id="VZSO01009119">
    <property type="protein sequence ID" value="NWZ32062.1"/>
    <property type="molecule type" value="Genomic_DNA"/>
</dbReference>
<feature type="transmembrane region" description="Helical" evidence="10">
    <location>
        <begin position="154"/>
        <end position="177"/>
    </location>
</feature>
<evidence type="ECO:0000256" key="1">
    <source>
        <dbReference type="ARBA" id="ARBA00004141"/>
    </source>
</evidence>
<evidence type="ECO:0000313" key="12">
    <source>
        <dbReference type="Proteomes" id="UP000525565"/>
    </source>
</evidence>
<protein>
    <recommendedName>
        <fullName evidence="10">Elongation of very long chain fatty acids protein</fullName>
        <ecNumber evidence="10">2.3.1.199</ecNumber>
    </recommendedName>
    <alternativeName>
        <fullName evidence="10">Very-long-chain 3-oxoacyl-CoA synthase</fullName>
    </alternativeName>
</protein>
<evidence type="ECO:0000256" key="6">
    <source>
        <dbReference type="ARBA" id="ARBA00022989"/>
    </source>
</evidence>
<dbReference type="EC" id="2.3.1.199" evidence="10"/>
<feature type="transmembrane region" description="Helical" evidence="10">
    <location>
        <begin position="126"/>
        <end position="142"/>
    </location>
</feature>
<evidence type="ECO:0000256" key="2">
    <source>
        <dbReference type="ARBA" id="ARBA00022516"/>
    </source>
</evidence>
<dbReference type="GO" id="GO:0034625">
    <property type="term" value="P:fatty acid elongation, monounsaturated fatty acid"/>
    <property type="evidence" value="ECO:0007669"/>
    <property type="project" value="TreeGrafter"/>
</dbReference>
<organism evidence="11 12">
    <name type="scientific">Asarcornis scutulata</name>
    <dbReference type="NCBI Taxonomy" id="75869"/>
    <lineage>
        <taxon>Eukaryota</taxon>
        <taxon>Metazoa</taxon>
        <taxon>Chordata</taxon>
        <taxon>Craniata</taxon>
        <taxon>Vertebrata</taxon>
        <taxon>Euteleostomi</taxon>
        <taxon>Archelosauria</taxon>
        <taxon>Archosauria</taxon>
        <taxon>Dinosauria</taxon>
        <taxon>Saurischia</taxon>
        <taxon>Theropoda</taxon>
        <taxon>Coelurosauria</taxon>
        <taxon>Aves</taxon>
        <taxon>Neognathae</taxon>
        <taxon>Galloanserae</taxon>
        <taxon>Anseriformes</taxon>
        <taxon>Anatidae</taxon>
        <taxon>Anatinae</taxon>
        <taxon>Asarcornis</taxon>
    </lineage>
</organism>
<evidence type="ECO:0000256" key="4">
    <source>
        <dbReference type="ARBA" id="ARBA00022692"/>
    </source>
</evidence>
<name>A0A7K7LNK6_9AVES</name>
<comment type="subcellular location">
    <subcellularLocation>
        <location evidence="1">Membrane</location>
        <topology evidence="1">Multi-pass membrane protein</topology>
    </subcellularLocation>
</comment>
<evidence type="ECO:0000256" key="9">
    <source>
        <dbReference type="ARBA" id="ARBA00023160"/>
    </source>
</evidence>
<feature type="transmembrane region" description="Helical" evidence="10">
    <location>
        <begin position="219"/>
        <end position="240"/>
    </location>
</feature>
<dbReference type="Pfam" id="PF01151">
    <property type="entry name" value="ELO"/>
    <property type="match status" value="1"/>
</dbReference>
<comment type="catalytic activity">
    <reaction evidence="10">
        <text>a very-long-chain acyl-CoA + malonyl-CoA + H(+) = a very-long-chain 3-oxoacyl-CoA + CO2 + CoA</text>
        <dbReference type="Rhea" id="RHEA:32727"/>
        <dbReference type="ChEBI" id="CHEBI:15378"/>
        <dbReference type="ChEBI" id="CHEBI:16526"/>
        <dbReference type="ChEBI" id="CHEBI:57287"/>
        <dbReference type="ChEBI" id="CHEBI:57384"/>
        <dbReference type="ChEBI" id="CHEBI:90725"/>
        <dbReference type="ChEBI" id="CHEBI:90736"/>
        <dbReference type="EC" id="2.3.1.199"/>
    </reaction>
</comment>
<keyword evidence="12" id="KW-1185">Reference proteome</keyword>
<dbReference type="PANTHER" id="PTHR11157:SF126">
    <property type="entry name" value="ELONGATION OF VERY LONG CHAIN FATTY ACIDS PROTEIN"/>
    <property type="match status" value="1"/>
</dbReference>
<evidence type="ECO:0000256" key="3">
    <source>
        <dbReference type="ARBA" id="ARBA00022679"/>
    </source>
</evidence>
<comment type="similarity">
    <text evidence="10">Belongs to the ELO family.</text>
</comment>
<evidence type="ECO:0000256" key="8">
    <source>
        <dbReference type="ARBA" id="ARBA00023136"/>
    </source>
</evidence>
<evidence type="ECO:0000313" key="11">
    <source>
        <dbReference type="EMBL" id="NWZ32062.1"/>
    </source>
</evidence>
<keyword evidence="2 10" id="KW-0444">Lipid biosynthesis</keyword>
<dbReference type="InterPro" id="IPR030457">
    <property type="entry name" value="ELO_CS"/>
</dbReference>
<keyword evidence="6 10" id="KW-1133">Transmembrane helix</keyword>
<comment type="caution">
    <text evidence="11">The sequence shown here is derived from an EMBL/GenBank/DDBJ whole genome shotgun (WGS) entry which is preliminary data.</text>
</comment>